<evidence type="ECO:0000313" key="3">
    <source>
        <dbReference type="Proteomes" id="UP000004664"/>
    </source>
</evidence>
<dbReference type="EMBL" id="JH109152">
    <property type="protein sequence ID" value="EGW22163.1"/>
    <property type="molecule type" value="Genomic_DNA"/>
</dbReference>
<protein>
    <submittedName>
        <fullName evidence="2">GPW/gp25 family protein</fullName>
    </submittedName>
</protein>
<reference evidence="2 3" key="1">
    <citation type="submission" date="2011-06" db="EMBL/GenBank/DDBJ databases">
        <title>Genomic sequence of Methylobacter tundripaludum SV96.</title>
        <authorList>
            <consortium name="US DOE Joint Genome Institute"/>
            <person name="Lucas S."/>
            <person name="Han J."/>
            <person name="Lapidus A."/>
            <person name="Cheng J.-F."/>
            <person name="Goodwin L."/>
            <person name="Pitluck S."/>
            <person name="Held B."/>
            <person name="Detter J.C."/>
            <person name="Han C."/>
            <person name="Tapia R."/>
            <person name="Land M."/>
            <person name="Hauser L."/>
            <person name="Kyrpides N."/>
            <person name="Ivanova N."/>
            <person name="Ovchinnikova G."/>
            <person name="Pagani I."/>
            <person name="Klotz M.G."/>
            <person name="Dispirito A.A."/>
            <person name="Murrell J.C."/>
            <person name="Dunfield P."/>
            <person name="Kalyuzhnaya M.G."/>
            <person name="Svenning M."/>
            <person name="Trotsenko Y.A."/>
            <person name="Stein L.Y."/>
            <person name="Woyke T."/>
        </authorList>
    </citation>
    <scope>NUCLEOTIDE SEQUENCE [LARGE SCALE GENOMIC DNA]</scope>
    <source>
        <strain evidence="3">ATCC BAA-1195 / DSM 17260 / SV96</strain>
    </source>
</reference>
<gene>
    <name evidence="2" type="ORF">Mettu_0964</name>
</gene>
<feature type="domain" description="IraD/Gp25-like" evidence="1">
    <location>
        <begin position="16"/>
        <end position="86"/>
    </location>
</feature>
<dbReference type="Proteomes" id="UP000004664">
    <property type="component" value="Unassembled WGS sequence"/>
</dbReference>
<dbReference type="HOGENOM" id="CLU_133204_1_2_6"/>
<sequence>MIGIDNSTGKALAGIDHLKQSIRDILTTPIGTRVMRRDYGSRLFELIAAPMNGATIIDMVAATAEALDKWEPRIVLERVVIESADSTGHFALAIFGKYRPDGKQIKLDGILL</sequence>
<dbReference type="AlphaFoldDB" id="G3IRF2"/>
<dbReference type="InterPro" id="IPR007048">
    <property type="entry name" value="IraD/Gp25-like"/>
</dbReference>
<organism evidence="2 3">
    <name type="scientific">Methylobacter tundripaludum (strain ATCC BAA-1195 / DSM 17260 / SV96)</name>
    <dbReference type="NCBI Taxonomy" id="697282"/>
    <lineage>
        <taxon>Bacteria</taxon>
        <taxon>Pseudomonadati</taxon>
        <taxon>Pseudomonadota</taxon>
        <taxon>Gammaproteobacteria</taxon>
        <taxon>Methylococcales</taxon>
        <taxon>Methylococcaceae</taxon>
        <taxon>Methylobacter</taxon>
    </lineage>
</organism>
<dbReference type="SUPFAM" id="SSF160719">
    <property type="entry name" value="gpW/gp25-like"/>
    <property type="match status" value="1"/>
</dbReference>
<dbReference type="STRING" id="697282.Mettu_0964"/>
<name>G3IRF2_METTV</name>
<dbReference type="eggNOG" id="COG3628">
    <property type="taxonomic scope" value="Bacteria"/>
</dbReference>
<dbReference type="Gene3D" id="3.10.450.40">
    <property type="match status" value="1"/>
</dbReference>
<dbReference type="Pfam" id="PF04965">
    <property type="entry name" value="GPW_gp25"/>
    <property type="match status" value="1"/>
</dbReference>
<dbReference type="OrthoDB" id="9802846at2"/>
<proteinExistence type="predicted"/>
<accession>G3IRF2</accession>
<evidence type="ECO:0000313" key="2">
    <source>
        <dbReference type="EMBL" id="EGW22163.1"/>
    </source>
</evidence>
<evidence type="ECO:0000259" key="1">
    <source>
        <dbReference type="Pfam" id="PF04965"/>
    </source>
</evidence>
<keyword evidence="3" id="KW-1185">Reference proteome</keyword>
<dbReference type="RefSeq" id="WP_006890138.1">
    <property type="nucleotide sequence ID" value="NZ_JH109152.1"/>
</dbReference>